<dbReference type="PROSITE" id="PS50902">
    <property type="entry name" value="FLAVODOXIN_LIKE"/>
    <property type="match status" value="1"/>
</dbReference>
<reference evidence="3" key="1">
    <citation type="submission" date="2020-10" db="EMBL/GenBank/DDBJ databases">
        <authorList>
            <person name="Gilroy R."/>
        </authorList>
    </citation>
    <scope>NUCLEOTIDE SEQUENCE</scope>
    <source>
        <strain evidence="3">21143</strain>
    </source>
</reference>
<evidence type="ECO:0000313" key="3">
    <source>
        <dbReference type="EMBL" id="HIT39605.1"/>
    </source>
</evidence>
<dbReference type="GO" id="GO:0009055">
    <property type="term" value="F:electron transfer activity"/>
    <property type="evidence" value="ECO:0007669"/>
    <property type="project" value="InterPro"/>
</dbReference>
<dbReference type="PROSITE" id="PS00201">
    <property type="entry name" value="FLAVODOXIN"/>
    <property type="match status" value="1"/>
</dbReference>
<dbReference type="PANTHER" id="PTHR39201">
    <property type="entry name" value="EXPORTED PROTEIN-RELATED"/>
    <property type="match status" value="1"/>
</dbReference>
<protein>
    <submittedName>
        <fullName evidence="3">Flavodoxin</fullName>
    </submittedName>
</protein>
<gene>
    <name evidence="3" type="ORF">IAD06_06165</name>
</gene>
<dbReference type="Pfam" id="PF12682">
    <property type="entry name" value="Flavodoxin_4"/>
    <property type="match status" value="1"/>
</dbReference>
<dbReference type="InterPro" id="IPR029039">
    <property type="entry name" value="Flavoprotein-like_sf"/>
</dbReference>
<comment type="caution">
    <text evidence="3">The sequence shown here is derived from an EMBL/GenBank/DDBJ whole genome shotgun (WGS) entry which is preliminary data.</text>
</comment>
<evidence type="ECO:0000259" key="2">
    <source>
        <dbReference type="PROSITE" id="PS50902"/>
    </source>
</evidence>
<comment type="cofactor">
    <cofactor evidence="1">
        <name>FMN</name>
        <dbReference type="ChEBI" id="CHEBI:58210"/>
    </cofactor>
</comment>
<name>A0A9D1GEF7_9BACT</name>
<dbReference type="InterPro" id="IPR001226">
    <property type="entry name" value="Flavodoxin_CS"/>
</dbReference>
<sequence>MFATVCFSSVANAQTRSLVVYFSHSGNTESVAQQIKTFTGADILEIIPEKAYPEDYQSVVDQAKAEINAGIKPAIKPCITDIARYDTVFIGSPCWWATIAPPVATFLSEHNLSGKTIVPFMTHEGSRMGHSEKEIRELCPESVLLQGLPIRGSKARQAAPEIKKWLQEIGVTQH</sequence>
<dbReference type="EMBL" id="DVKT01000046">
    <property type="protein sequence ID" value="HIT39605.1"/>
    <property type="molecule type" value="Genomic_DNA"/>
</dbReference>
<dbReference type="Proteomes" id="UP000886722">
    <property type="component" value="Unassembled WGS sequence"/>
</dbReference>
<proteinExistence type="predicted"/>
<reference evidence="3" key="2">
    <citation type="journal article" date="2021" name="PeerJ">
        <title>Extensive microbial diversity within the chicken gut microbiome revealed by metagenomics and culture.</title>
        <authorList>
            <person name="Gilroy R."/>
            <person name="Ravi A."/>
            <person name="Getino M."/>
            <person name="Pursley I."/>
            <person name="Horton D.L."/>
            <person name="Alikhan N.F."/>
            <person name="Baker D."/>
            <person name="Gharbi K."/>
            <person name="Hall N."/>
            <person name="Watson M."/>
            <person name="Adriaenssens E.M."/>
            <person name="Foster-Nyarko E."/>
            <person name="Jarju S."/>
            <person name="Secka A."/>
            <person name="Antonio M."/>
            <person name="Oren A."/>
            <person name="Chaudhuri R.R."/>
            <person name="La Ragione R."/>
            <person name="Hildebrand F."/>
            <person name="Pallen M.J."/>
        </authorList>
    </citation>
    <scope>NUCLEOTIDE SEQUENCE</scope>
    <source>
        <strain evidence="3">21143</strain>
    </source>
</reference>
<dbReference type="Gene3D" id="3.40.50.360">
    <property type="match status" value="1"/>
</dbReference>
<dbReference type="PANTHER" id="PTHR39201:SF1">
    <property type="entry name" value="FLAVODOXIN-LIKE DOMAIN-CONTAINING PROTEIN"/>
    <property type="match status" value="1"/>
</dbReference>
<dbReference type="SUPFAM" id="SSF52218">
    <property type="entry name" value="Flavoproteins"/>
    <property type="match status" value="1"/>
</dbReference>
<feature type="domain" description="Flavodoxin-like" evidence="2">
    <location>
        <begin position="17"/>
        <end position="174"/>
    </location>
</feature>
<dbReference type="GO" id="GO:0010181">
    <property type="term" value="F:FMN binding"/>
    <property type="evidence" value="ECO:0007669"/>
    <property type="project" value="InterPro"/>
</dbReference>
<evidence type="ECO:0000313" key="4">
    <source>
        <dbReference type="Proteomes" id="UP000886722"/>
    </source>
</evidence>
<organism evidence="3 4">
    <name type="scientific">Candidatus Caccoplasma intestinavium</name>
    <dbReference type="NCBI Taxonomy" id="2840716"/>
    <lineage>
        <taxon>Bacteria</taxon>
        <taxon>Pseudomonadati</taxon>
        <taxon>Bacteroidota</taxon>
        <taxon>Bacteroidia</taxon>
        <taxon>Bacteroidales</taxon>
        <taxon>Bacteroidaceae</taxon>
        <taxon>Bacteroidaceae incertae sedis</taxon>
        <taxon>Candidatus Caccoplasma</taxon>
    </lineage>
</organism>
<evidence type="ECO:0000256" key="1">
    <source>
        <dbReference type="ARBA" id="ARBA00001917"/>
    </source>
</evidence>
<dbReference type="AlphaFoldDB" id="A0A9D1GEF7"/>
<dbReference type="InterPro" id="IPR008254">
    <property type="entry name" value="Flavodoxin/NO_synth"/>
</dbReference>
<accession>A0A9D1GEF7</accession>